<keyword evidence="13" id="KW-1185">Reference proteome</keyword>
<dbReference type="GO" id="GO:0005743">
    <property type="term" value="C:mitochondrial inner membrane"/>
    <property type="evidence" value="ECO:0007669"/>
    <property type="project" value="UniProtKB-SubCell"/>
</dbReference>
<evidence type="ECO:0000256" key="6">
    <source>
        <dbReference type="ARBA" id="ARBA00022989"/>
    </source>
</evidence>
<feature type="non-terminal residue" evidence="12">
    <location>
        <position position="1"/>
    </location>
</feature>
<dbReference type="PANTHER" id="PTHR12428:SF66">
    <property type="entry name" value="MITOCHONDRIAL INNER MEMBRANE PROTEIN OXA1L"/>
    <property type="match status" value="1"/>
</dbReference>
<accession>D2V5I9</accession>
<protein>
    <submittedName>
        <fullName evidence="12">Predicted protein</fullName>
    </submittedName>
</protein>
<dbReference type="GeneID" id="8849214"/>
<keyword evidence="7" id="KW-0496">Mitochondrion</keyword>
<dbReference type="InParanoid" id="D2V5I9"/>
<dbReference type="PANTHER" id="PTHR12428">
    <property type="entry name" value="OXA1"/>
    <property type="match status" value="1"/>
</dbReference>
<evidence type="ECO:0000256" key="4">
    <source>
        <dbReference type="ARBA" id="ARBA00022792"/>
    </source>
</evidence>
<evidence type="ECO:0000256" key="9">
    <source>
        <dbReference type="RuleBase" id="RU003945"/>
    </source>
</evidence>
<dbReference type="eggNOG" id="KOG1239">
    <property type="taxonomic scope" value="Eukaryota"/>
</dbReference>
<sequence>IAGLPWYGAIMATTILFRCLVLPLNIGLTRNSARLDQVRPILFEKSEIMASKTASEEEKVQAAVEFQETMKENKCHPLLNIISPLIMAPMFLSVFVSVERICLHDPECRGTGGLWWFDDLSSVDPTATLPVISAVTWLISVEMGAAEPRTETMRQVRSVMRFVAAVMVPITGALPSGVFVYWITSNIFSMLQIYTLRLPGVRRFLGIPVKDQSGTKDEDKTRDISM</sequence>
<dbReference type="VEuPathDB" id="AmoebaDB:NAEGRDRAFT_31420"/>
<dbReference type="RefSeq" id="XP_002680549.1">
    <property type="nucleotide sequence ID" value="XM_002680503.1"/>
</dbReference>
<feature type="domain" description="Membrane insertase YidC/Oxa/ALB C-terminal" evidence="11">
    <location>
        <begin position="6"/>
        <end position="195"/>
    </location>
</feature>
<evidence type="ECO:0000256" key="8">
    <source>
        <dbReference type="ARBA" id="ARBA00023136"/>
    </source>
</evidence>
<evidence type="ECO:0000256" key="3">
    <source>
        <dbReference type="ARBA" id="ARBA00022692"/>
    </source>
</evidence>
<dbReference type="EMBL" id="GG738853">
    <property type="protein sequence ID" value="EFC47805.1"/>
    <property type="molecule type" value="Genomic_DNA"/>
</dbReference>
<comment type="subcellular location">
    <subcellularLocation>
        <location evidence="9">Membrane</location>
        <topology evidence="9">Multi-pass membrane protein</topology>
    </subcellularLocation>
    <subcellularLocation>
        <location evidence="1">Mitochondrion inner membrane</location>
        <topology evidence="1">Multi-pass membrane protein</topology>
    </subcellularLocation>
</comment>
<evidence type="ECO:0000256" key="1">
    <source>
        <dbReference type="ARBA" id="ARBA00004448"/>
    </source>
</evidence>
<feature type="transmembrane region" description="Helical" evidence="10">
    <location>
        <begin position="6"/>
        <end position="28"/>
    </location>
</feature>
<comment type="similarity">
    <text evidence="2 9">Belongs to the OXA1/ALB3/YidC family.</text>
</comment>
<feature type="transmembrane region" description="Helical" evidence="10">
    <location>
        <begin position="158"/>
        <end position="183"/>
    </location>
</feature>
<dbReference type="KEGG" id="ngr:NAEGRDRAFT_31420"/>
<reference evidence="12 13" key="1">
    <citation type="journal article" date="2010" name="Cell">
        <title>The genome of Naegleria gruberi illuminates early eukaryotic versatility.</title>
        <authorList>
            <person name="Fritz-Laylin L.K."/>
            <person name="Prochnik S.E."/>
            <person name="Ginger M.L."/>
            <person name="Dacks J.B."/>
            <person name="Carpenter M.L."/>
            <person name="Field M.C."/>
            <person name="Kuo A."/>
            <person name="Paredez A."/>
            <person name="Chapman J."/>
            <person name="Pham J."/>
            <person name="Shu S."/>
            <person name="Neupane R."/>
            <person name="Cipriano M."/>
            <person name="Mancuso J."/>
            <person name="Tu H."/>
            <person name="Salamov A."/>
            <person name="Lindquist E."/>
            <person name="Shapiro H."/>
            <person name="Lucas S."/>
            <person name="Grigoriev I.V."/>
            <person name="Cande W.Z."/>
            <person name="Fulton C."/>
            <person name="Rokhsar D.S."/>
            <person name="Dawson S.C."/>
        </authorList>
    </citation>
    <scope>NUCLEOTIDE SEQUENCE [LARGE SCALE GENOMIC DNA]</scope>
    <source>
        <strain evidence="12 13">NEG-M</strain>
    </source>
</reference>
<evidence type="ECO:0000256" key="2">
    <source>
        <dbReference type="ARBA" id="ARBA00009877"/>
    </source>
</evidence>
<evidence type="ECO:0000256" key="10">
    <source>
        <dbReference type="SAM" id="Phobius"/>
    </source>
</evidence>
<name>D2V5I9_NAEGR</name>
<dbReference type="InterPro" id="IPR028055">
    <property type="entry name" value="YidC/Oxa/ALB_C"/>
</dbReference>
<dbReference type="OrthoDB" id="2148490at2759"/>
<dbReference type="CDD" id="cd20069">
    <property type="entry name" value="5TM_Oxa1-like"/>
    <property type="match status" value="1"/>
</dbReference>
<evidence type="ECO:0000256" key="5">
    <source>
        <dbReference type="ARBA" id="ARBA00022946"/>
    </source>
</evidence>
<keyword evidence="5" id="KW-0809">Transit peptide</keyword>
<dbReference type="GO" id="GO:0032977">
    <property type="term" value="F:membrane insertase activity"/>
    <property type="evidence" value="ECO:0007669"/>
    <property type="project" value="InterPro"/>
</dbReference>
<feature type="transmembrane region" description="Helical" evidence="10">
    <location>
        <begin position="78"/>
        <end position="96"/>
    </location>
</feature>
<keyword evidence="8 10" id="KW-0472">Membrane</keyword>
<keyword evidence="6 10" id="KW-1133">Transmembrane helix</keyword>
<dbReference type="STRING" id="5762.D2V5I9"/>
<gene>
    <name evidence="12" type="ORF">NAEGRDRAFT_31420</name>
</gene>
<keyword evidence="3 9" id="KW-0812">Transmembrane</keyword>
<dbReference type="Pfam" id="PF02096">
    <property type="entry name" value="60KD_IMP"/>
    <property type="match status" value="1"/>
</dbReference>
<dbReference type="InterPro" id="IPR001708">
    <property type="entry name" value="YidC/ALB3/OXA1/COX18"/>
</dbReference>
<evidence type="ECO:0000313" key="12">
    <source>
        <dbReference type="EMBL" id="EFC47805.1"/>
    </source>
</evidence>
<dbReference type="GO" id="GO:0032979">
    <property type="term" value="P:protein insertion into mitochondrial inner membrane from matrix"/>
    <property type="evidence" value="ECO:0007669"/>
    <property type="project" value="TreeGrafter"/>
</dbReference>
<organism evidence="13">
    <name type="scientific">Naegleria gruberi</name>
    <name type="common">Amoeba</name>
    <dbReference type="NCBI Taxonomy" id="5762"/>
    <lineage>
        <taxon>Eukaryota</taxon>
        <taxon>Discoba</taxon>
        <taxon>Heterolobosea</taxon>
        <taxon>Tetramitia</taxon>
        <taxon>Eutetramitia</taxon>
        <taxon>Vahlkampfiidae</taxon>
        <taxon>Naegleria</taxon>
    </lineage>
</organism>
<dbReference type="Proteomes" id="UP000006671">
    <property type="component" value="Unassembled WGS sequence"/>
</dbReference>
<evidence type="ECO:0000313" key="13">
    <source>
        <dbReference type="Proteomes" id="UP000006671"/>
    </source>
</evidence>
<keyword evidence="4" id="KW-0999">Mitochondrion inner membrane</keyword>
<evidence type="ECO:0000256" key="7">
    <source>
        <dbReference type="ARBA" id="ARBA00023128"/>
    </source>
</evidence>
<dbReference type="AlphaFoldDB" id="D2V5I9"/>
<dbReference type="FunCoup" id="D2V5I9">
    <property type="interactions" value="288"/>
</dbReference>
<dbReference type="OMA" id="IMPVMIF"/>
<proteinExistence type="inferred from homology"/>
<evidence type="ECO:0000259" key="11">
    <source>
        <dbReference type="Pfam" id="PF02096"/>
    </source>
</evidence>
<feature type="transmembrane region" description="Helical" evidence="10">
    <location>
        <begin position="127"/>
        <end position="146"/>
    </location>
</feature>